<dbReference type="GO" id="GO:0004888">
    <property type="term" value="F:transmembrane signaling receptor activity"/>
    <property type="evidence" value="ECO:0007669"/>
    <property type="project" value="InterPro"/>
</dbReference>
<dbReference type="SUPFAM" id="SSF90112">
    <property type="entry name" value="Neurotransmitter-gated ion-channel transmembrane pore"/>
    <property type="match status" value="1"/>
</dbReference>
<evidence type="ECO:0000259" key="6">
    <source>
        <dbReference type="Pfam" id="PF02931"/>
    </source>
</evidence>
<evidence type="ECO:0000256" key="3">
    <source>
        <dbReference type="ARBA" id="ARBA00022989"/>
    </source>
</evidence>
<dbReference type="OrthoDB" id="5975154at2759"/>
<dbReference type="Proteomes" id="UP000001307">
    <property type="component" value="Unassembled WGS sequence"/>
</dbReference>
<evidence type="ECO:0000256" key="1">
    <source>
        <dbReference type="ARBA" id="ARBA00004141"/>
    </source>
</evidence>
<dbReference type="InterPro" id="IPR036734">
    <property type="entry name" value="Neur_chan_lig-bd_sf"/>
</dbReference>
<dbReference type="Pfam" id="PF02931">
    <property type="entry name" value="Neur_chan_LBD"/>
    <property type="match status" value="1"/>
</dbReference>
<protein>
    <recommendedName>
        <fullName evidence="6">Neurotransmitter-gated ion-channel ligand-binding domain-containing protein</fullName>
    </recommendedName>
</protein>
<keyword evidence="2 5" id="KW-0812">Transmembrane</keyword>
<dbReference type="GO" id="GO:0005230">
    <property type="term" value="F:extracellular ligand-gated monoatomic ion channel activity"/>
    <property type="evidence" value="ECO:0007669"/>
    <property type="project" value="InterPro"/>
</dbReference>
<dbReference type="PRINTS" id="PR00252">
    <property type="entry name" value="NRIONCHANNEL"/>
</dbReference>
<evidence type="ECO:0000256" key="4">
    <source>
        <dbReference type="ARBA" id="ARBA00023136"/>
    </source>
</evidence>
<dbReference type="Gene3D" id="1.20.58.390">
    <property type="entry name" value="Neurotransmitter-gated ion-channel transmembrane domain"/>
    <property type="match status" value="1"/>
</dbReference>
<dbReference type="CDD" id="cd19051">
    <property type="entry name" value="LGIC_TM_cation"/>
    <property type="match status" value="1"/>
</dbReference>
<reference evidence="7" key="1">
    <citation type="journal article" date="2010" name="Science">
        <title>Plasticity of animal genome architecture unmasked by rapid evolution of a pelagic tunicate.</title>
        <authorList>
            <person name="Denoeud F."/>
            <person name="Henriet S."/>
            <person name="Mungpakdee S."/>
            <person name="Aury J.M."/>
            <person name="Da Silva C."/>
            <person name="Brinkmann H."/>
            <person name="Mikhaleva J."/>
            <person name="Olsen L.C."/>
            <person name="Jubin C."/>
            <person name="Canestro C."/>
            <person name="Bouquet J.M."/>
            <person name="Danks G."/>
            <person name="Poulain J."/>
            <person name="Campsteijn C."/>
            <person name="Adamski M."/>
            <person name="Cross I."/>
            <person name="Yadetie F."/>
            <person name="Muffato M."/>
            <person name="Louis A."/>
            <person name="Butcher S."/>
            <person name="Tsagkogeorga G."/>
            <person name="Konrad A."/>
            <person name="Singh S."/>
            <person name="Jensen M.F."/>
            <person name="Cong E.H."/>
            <person name="Eikeseth-Otteraa H."/>
            <person name="Noel B."/>
            <person name="Anthouard V."/>
            <person name="Porcel B.M."/>
            <person name="Kachouri-Lafond R."/>
            <person name="Nishino A."/>
            <person name="Ugolini M."/>
            <person name="Chourrout P."/>
            <person name="Nishida H."/>
            <person name="Aasland R."/>
            <person name="Huzurbazar S."/>
            <person name="Westhof E."/>
            <person name="Delsuc F."/>
            <person name="Lehrach H."/>
            <person name="Reinhardt R."/>
            <person name="Weissenbach J."/>
            <person name="Roy S.W."/>
            <person name="Artiguenave F."/>
            <person name="Postlethwait J.H."/>
            <person name="Manak J.R."/>
            <person name="Thompson E.M."/>
            <person name="Jaillon O."/>
            <person name="Du Pasquier L."/>
            <person name="Boudinot P."/>
            <person name="Liberles D.A."/>
            <person name="Volff J.N."/>
            <person name="Philippe H."/>
            <person name="Lenhard B."/>
            <person name="Roest Crollius H."/>
            <person name="Wincker P."/>
            <person name="Chourrout D."/>
        </authorList>
    </citation>
    <scope>NUCLEOTIDE SEQUENCE [LARGE SCALE GENOMIC DNA]</scope>
</reference>
<dbReference type="CDD" id="cd18989">
    <property type="entry name" value="LGIC_ECD_cation"/>
    <property type="match status" value="1"/>
</dbReference>
<keyword evidence="4 5" id="KW-0472">Membrane</keyword>
<feature type="transmembrane region" description="Helical" evidence="5">
    <location>
        <begin position="500"/>
        <end position="524"/>
    </location>
</feature>
<name>E4WU16_OIKDI</name>
<evidence type="ECO:0000256" key="5">
    <source>
        <dbReference type="SAM" id="Phobius"/>
    </source>
</evidence>
<feature type="domain" description="Neurotransmitter-gated ion-channel ligand-binding" evidence="6">
    <location>
        <begin position="123"/>
        <end position="328"/>
    </location>
</feature>
<keyword evidence="3 5" id="KW-1133">Transmembrane helix</keyword>
<dbReference type="Gene3D" id="2.70.170.10">
    <property type="entry name" value="Neurotransmitter-gated ion-channel ligand-binding domain"/>
    <property type="match status" value="1"/>
</dbReference>
<comment type="subcellular location">
    <subcellularLocation>
        <location evidence="1">Membrane</location>
        <topology evidence="1">Multi-pass membrane protein</topology>
    </subcellularLocation>
</comment>
<dbReference type="InterPro" id="IPR038050">
    <property type="entry name" value="Neuro_actylchol_rec"/>
</dbReference>
<proteinExistence type="predicted"/>
<dbReference type="InterPro" id="IPR036719">
    <property type="entry name" value="Neuro-gated_channel_TM_sf"/>
</dbReference>
<sequence length="539" mass="62248">MPINLVYDPPFASDDFTSICESWMSNIYEFYSQSSYDDLTEAAKDGEAFYEFYCEDDLKPGADFYRARACQEYIRVYYFNDENATTTYEENGGKCSKYFGDDYEMEPKLQEMLENLMFRSKFTALDVEAGIEIQSINEVMIHESSMDSTIIIYLSWSDPRLIWDPKDNNQIFSIYVPYEKIWTPPIEIVNLDKYLNYGIIFKYDAKISNNGDISTLVKMRVSTSCDITQKLYPFDLQECSIEIATPILDTELLNFKVKTWNSMQKNPVGRGRNETNYYETDLASVKNTFFDDNPEWEIAAFKYEVSNSVNNINQKFSKLSTTFFLQRQIAFYEITLLLPIVCLNILVCVGLWIPISSGENISYQVTMLLTIVVYLEVLSSSIPVFRELGNAPQLLILFIISIIASVAAMIILAGTAWLHDKQYDQMYCFSRGRARFAYYSAKLYQSIHGDRYLIPEVILKCLKHKIDNSKERLAINLEMKKSSEMDPDDWNIAWRFYGKMISHLCAICLTLCVSVASLSVIITIHMKNNTGKNKFQTSP</sequence>
<gene>
    <name evidence="7" type="ORF">GSOID_T00006310001</name>
</gene>
<feature type="transmembrane region" description="Helical" evidence="5">
    <location>
        <begin position="334"/>
        <end position="355"/>
    </location>
</feature>
<dbReference type="AlphaFoldDB" id="E4WU16"/>
<evidence type="ECO:0000313" key="8">
    <source>
        <dbReference type="Proteomes" id="UP000001307"/>
    </source>
</evidence>
<dbReference type="GO" id="GO:0016020">
    <property type="term" value="C:membrane"/>
    <property type="evidence" value="ECO:0007669"/>
    <property type="project" value="UniProtKB-SubCell"/>
</dbReference>
<dbReference type="InterPro" id="IPR006202">
    <property type="entry name" value="Neur_chan_lig-bd"/>
</dbReference>
<feature type="transmembrane region" description="Helical" evidence="5">
    <location>
        <begin position="361"/>
        <end position="382"/>
    </location>
</feature>
<dbReference type="SUPFAM" id="SSF63712">
    <property type="entry name" value="Nicotinic receptor ligand binding domain-like"/>
    <property type="match status" value="1"/>
</dbReference>
<dbReference type="PANTHER" id="PTHR18945">
    <property type="entry name" value="NEUROTRANSMITTER GATED ION CHANNEL"/>
    <property type="match status" value="1"/>
</dbReference>
<dbReference type="InterPro" id="IPR006201">
    <property type="entry name" value="Neur_channel"/>
</dbReference>
<keyword evidence="8" id="KW-1185">Reference proteome</keyword>
<evidence type="ECO:0000313" key="7">
    <source>
        <dbReference type="EMBL" id="CBY07221.1"/>
    </source>
</evidence>
<organism evidence="7">
    <name type="scientific">Oikopleura dioica</name>
    <name type="common">Tunicate</name>
    <dbReference type="NCBI Taxonomy" id="34765"/>
    <lineage>
        <taxon>Eukaryota</taxon>
        <taxon>Metazoa</taxon>
        <taxon>Chordata</taxon>
        <taxon>Tunicata</taxon>
        <taxon>Appendicularia</taxon>
        <taxon>Copelata</taxon>
        <taxon>Oikopleuridae</taxon>
        <taxon>Oikopleura</taxon>
    </lineage>
</organism>
<dbReference type="InParanoid" id="E4WU16"/>
<dbReference type="EMBL" id="FN653016">
    <property type="protein sequence ID" value="CBY07221.1"/>
    <property type="molecule type" value="Genomic_DNA"/>
</dbReference>
<evidence type="ECO:0000256" key="2">
    <source>
        <dbReference type="ARBA" id="ARBA00022692"/>
    </source>
</evidence>
<accession>E4WU16</accession>
<feature type="transmembrane region" description="Helical" evidence="5">
    <location>
        <begin position="394"/>
        <end position="417"/>
    </location>
</feature>